<dbReference type="Proteomes" id="UP001321506">
    <property type="component" value="Unassembled WGS sequence"/>
</dbReference>
<dbReference type="Gene3D" id="3.40.630.30">
    <property type="match status" value="1"/>
</dbReference>
<proteinExistence type="predicted"/>
<keyword evidence="7" id="KW-1185">Reference proteome</keyword>
<dbReference type="GO" id="GO:0035447">
    <property type="term" value="F:mycothiol synthase activity"/>
    <property type="evidence" value="ECO:0007669"/>
    <property type="project" value="UniProtKB-UniRule"/>
</dbReference>
<dbReference type="EMBL" id="JASATX010000002">
    <property type="protein sequence ID" value="MDI2098734.1"/>
    <property type="molecule type" value="Genomic_DNA"/>
</dbReference>
<evidence type="ECO:0000313" key="6">
    <source>
        <dbReference type="EMBL" id="MDI2098734.1"/>
    </source>
</evidence>
<dbReference type="InterPro" id="IPR000182">
    <property type="entry name" value="GNAT_dom"/>
</dbReference>
<evidence type="ECO:0000256" key="4">
    <source>
        <dbReference type="NCBIfam" id="TIGR03448"/>
    </source>
</evidence>
<feature type="domain" description="N-acetyltransferase" evidence="5">
    <location>
        <begin position="1"/>
        <end position="139"/>
    </location>
</feature>
<name>A0AAW6T8S1_9MICO</name>
<feature type="domain" description="N-acetyltransferase" evidence="5">
    <location>
        <begin position="159"/>
        <end position="305"/>
    </location>
</feature>
<dbReference type="InterPro" id="IPR016181">
    <property type="entry name" value="Acyl_CoA_acyltransferase"/>
</dbReference>
<dbReference type="PROSITE" id="PS51186">
    <property type="entry name" value="GNAT"/>
    <property type="match status" value="2"/>
</dbReference>
<dbReference type="EC" id="2.3.1.189" evidence="4"/>
<dbReference type="PANTHER" id="PTHR43877">
    <property type="entry name" value="AMINOALKYLPHOSPHONATE N-ACETYLTRANSFERASE-RELATED-RELATED"/>
    <property type="match status" value="1"/>
</dbReference>
<keyword evidence="3 6" id="KW-0012">Acyltransferase</keyword>
<dbReference type="SUPFAM" id="SSF55729">
    <property type="entry name" value="Acyl-CoA N-acyltransferases (Nat)"/>
    <property type="match status" value="2"/>
</dbReference>
<dbReference type="CDD" id="cd04301">
    <property type="entry name" value="NAT_SF"/>
    <property type="match status" value="2"/>
</dbReference>
<accession>A0AAW6T8S1</accession>
<dbReference type="Pfam" id="PF00583">
    <property type="entry name" value="Acetyltransf_1"/>
    <property type="match status" value="2"/>
</dbReference>
<reference evidence="6 7" key="1">
    <citation type="submission" date="2023-04" db="EMBL/GenBank/DDBJ databases">
        <title>Klugiella caeni sp. nov. isolated from the sludge of biochemical tank.</title>
        <authorList>
            <person name="Geng K."/>
        </authorList>
    </citation>
    <scope>NUCLEOTIDE SEQUENCE [LARGE SCALE GENOMIC DNA]</scope>
    <source>
        <strain evidence="6 7">YN-L-19</strain>
    </source>
</reference>
<dbReference type="GO" id="GO:0010125">
    <property type="term" value="P:mycothiol biosynthetic process"/>
    <property type="evidence" value="ECO:0007669"/>
    <property type="project" value="UniProtKB-UniRule"/>
</dbReference>
<protein>
    <recommendedName>
        <fullName evidence="4">Mycothiol synthase</fullName>
        <ecNumber evidence="4">2.3.1.189</ecNumber>
    </recommendedName>
</protein>
<evidence type="ECO:0000256" key="3">
    <source>
        <dbReference type="ARBA" id="ARBA00023315"/>
    </source>
</evidence>
<evidence type="ECO:0000256" key="2">
    <source>
        <dbReference type="ARBA" id="ARBA00022737"/>
    </source>
</evidence>
<sequence length="305" mass="33925">MAQQRVERETLQRSDPTVEQWLHDLARRAADADGAAPFNEASMLEISEVERFSADGRTVGAAMLRRDAAGALEAEFAVDPREREKGYGAALLDAILERPFSAWAHGDHPGARALAERYGLRRDRVLLQLMADLMERDDADRVGEREVAGANVARAPEGYLFDLFREGEDEAEWVALNARVFADHPEQGRITVETLAPRLAENGADDFLVARDAGGRMRGYCWLKLGSDDQGEVGEVYVIGVDPGESGRGLGRALLESGLARLRARGIRRSNLYVEADNEPALRLYRAFGYRDHTVDVLYRRDADR</sequence>
<dbReference type="PIRSF" id="PIRSF021524">
    <property type="entry name" value="MSH_acetyltransferase"/>
    <property type="match status" value="1"/>
</dbReference>
<dbReference type="InterPro" id="IPR050832">
    <property type="entry name" value="Bact_Acetyltransf"/>
</dbReference>
<evidence type="ECO:0000259" key="5">
    <source>
        <dbReference type="PROSITE" id="PS51186"/>
    </source>
</evidence>
<dbReference type="RefSeq" id="WP_281488512.1">
    <property type="nucleotide sequence ID" value="NZ_JASATX010000002.1"/>
</dbReference>
<dbReference type="AlphaFoldDB" id="A0AAW6T8S1"/>
<evidence type="ECO:0000313" key="7">
    <source>
        <dbReference type="Proteomes" id="UP001321506"/>
    </source>
</evidence>
<dbReference type="NCBIfam" id="TIGR03448">
    <property type="entry name" value="mycothiol_MshD"/>
    <property type="match status" value="1"/>
</dbReference>
<evidence type="ECO:0000256" key="1">
    <source>
        <dbReference type="ARBA" id="ARBA00022679"/>
    </source>
</evidence>
<keyword evidence="1 6" id="KW-0808">Transferase</keyword>
<keyword evidence="2" id="KW-0677">Repeat</keyword>
<organism evidence="6 7">
    <name type="scientific">Ruicaihuangia caeni</name>
    <dbReference type="NCBI Taxonomy" id="3042517"/>
    <lineage>
        <taxon>Bacteria</taxon>
        <taxon>Bacillati</taxon>
        <taxon>Actinomycetota</taxon>
        <taxon>Actinomycetes</taxon>
        <taxon>Micrococcales</taxon>
        <taxon>Microbacteriaceae</taxon>
        <taxon>Ruicaihuangia</taxon>
    </lineage>
</organism>
<comment type="caution">
    <text evidence="6">The sequence shown here is derived from an EMBL/GenBank/DDBJ whole genome shotgun (WGS) entry which is preliminary data.</text>
</comment>
<gene>
    <name evidence="6" type="primary">mshD</name>
    <name evidence="6" type="ORF">QF206_07115</name>
</gene>
<dbReference type="InterPro" id="IPR017813">
    <property type="entry name" value="Mycothiol_AcTrfase"/>
</dbReference>